<comment type="caution">
    <text evidence="1">The sequence shown here is derived from an EMBL/GenBank/DDBJ whole genome shotgun (WGS) entry which is preliminary data.</text>
</comment>
<accession>L8WZ27</accession>
<gene>
    <name evidence="1" type="ORF">AG1IA_04344</name>
</gene>
<dbReference type="EMBL" id="AFRT01001026">
    <property type="protein sequence ID" value="ELU41624.1"/>
    <property type="molecule type" value="Genomic_DNA"/>
</dbReference>
<protein>
    <submittedName>
        <fullName evidence="1">Uncharacterized protein</fullName>
    </submittedName>
</protein>
<dbReference type="AlphaFoldDB" id="L8WZ27"/>
<organism evidence="1 2">
    <name type="scientific">Thanatephorus cucumeris (strain AG1-IA)</name>
    <name type="common">Rice sheath blight fungus</name>
    <name type="synonym">Rhizoctonia solani</name>
    <dbReference type="NCBI Taxonomy" id="983506"/>
    <lineage>
        <taxon>Eukaryota</taxon>
        <taxon>Fungi</taxon>
        <taxon>Dikarya</taxon>
        <taxon>Basidiomycota</taxon>
        <taxon>Agaricomycotina</taxon>
        <taxon>Agaricomycetes</taxon>
        <taxon>Cantharellales</taxon>
        <taxon>Ceratobasidiaceae</taxon>
        <taxon>Rhizoctonia</taxon>
        <taxon>Rhizoctonia solani AG-1</taxon>
    </lineage>
</organism>
<proteinExistence type="predicted"/>
<keyword evidence="2" id="KW-1185">Reference proteome</keyword>
<evidence type="ECO:0000313" key="1">
    <source>
        <dbReference type="EMBL" id="ELU41624.1"/>
    </source>
</evidence>
<evidence type="ECO:0000313" key="2">
    <source>
        <dbReference type="Proteomes" id="UP000011668"/>
    </source>
</evidence>
<reference evidence="1 2" key="1">
    <citation type="journal article" date="2013" name="Nat. Commun.">
        <title>The evolution and pathogenic mechanisms of the rice sheath blight pathogen.</title>
        <authorList>
            <person name="Zheng A."/>
            <person name="Lin R."/>
            <person name="Xu L."/>
            <person name="Qin P."/>
            <person name="Tang C."/>
            <person name="Ai P."/>
            <person name="Zhang D."/>
            <person name="Liu Y."/>
            <person name="Sun Z."/>
            <person name="Feng H."/>
            <person name="Wang Y."/>
            <person name="Chen Y."/>
            <person name="Liang X."/>
            <person name="Fu R."/>
            <person name="Li Q."/>
            <person name="Zhang J."/>
            <person name="Yu X."/>
            <person name="Xie Z."/>
            <person name="Ding L."/>
            <person name="Guan P."/>
            <person name="Tang J."/>
            <person name="Liang Y."/>
            <person name="Wang S."/>
            <person name="Deng Q."/>
            <person name="Li S."/>
            <person name="Zhu J."/>
            <person name="Wang L."/>
            <person name="Liu H."/>
            <person name="Li P."/>
        </authorList>
    </citation>
    <scope>NUCLEOTIDE SEQUENCE [LARGE SCALE GENOMIC DNA]</scope>
    <source>
        <strain evidence="2">AG-1 IA</strain>
    </source>
</reference>
<dbReference type="Proteomes" id="UP000011668">
    <property type="component" value="Unassembled WGS sequence"/>
</dbReference>
<sequence length="75" mass="8490">MRYIVDVRRLDGYSACAPCVNVSHSSEKYRSRAHNRKKLPEHDRMRVQSLTVISQGWVDSNNAAGVGRGRATQFV</sequence>
<name>L8WZ27_THACA</name>
<dbReference type="HOGENOM" id="CLU_2672805_0_0_1"/>